<protein>
    <submittedName>
        <fullName evidence="1">Uncharacterized protein</fullName>
    </submittedName>
</protein>
<name>A0ACB8BVX7_9AGAM</name>
<dbReference type="Proteomes" id="UP000790709">
    <property type="component" value="Unassembled WGS sequence"/>
</dbReference>
<keyword evidence="2" id="KW-1185">Reference proteome</keyword>
<gene>
    <name evidence="1" type="ORF">BV22DRAFT_1191906</name>
</gene>
<feature type="non-terminal residue" evidence="1">
    <location>
        <position position="1355"/>
    </location>
</feature>
<dbReference type="EMBL" id="MU266339">
    <property type="protein sequence ID" value="KAH7929696.1"/>
    <property type="molecule type" value="Genomic_DNA"/>
</dbReference>
<organism evidence="1 2">
    <name type="scientific">Leucogyrophana mollusca</name>
    <dbReference type="NCBI Taxonomy" id="85980"/>
    <lineage>
        <taxon>Eukaryota</taxon>
        <taxon>Fungi</taxon>
        <taxon>Dikarya</taxon>
        <taxon>Basidiomycota</taxon>
        <taxon>Agaricomycotina</taxon>
        <taxon>Agaricomycetes</taxon>
        <taxon>Agaricomycetidae</taxon>
        <taxon>Boletales</taxon>
        <taxon>Boletales incertae sedis</taxon>
        <taxon>Leucogyrophana</taxon>
    </lineage>
</organism>
<evidence type="ECO:0000313" key="1">
    <source>
        <dbReference type="EMBL" id="KAH7929696.1"/>
    </source>
</evidence>
<sequence length="1355" mass="146671">MTLPDPAWRQRTRPCPFFSQGRCLFSDSCNFLHDIKVKSDVDHSLTDANLVENRVFSPPKPVFNPPSVVVNSASPRSTHTLSTSPTRRSPRLSGLLLALQDVLGPTNEVHVEDDVLADADAEDLLHVPSGQRHERSSDFTFDGSTIVENLLDDSKLTKSTSGIYSDSTQSDDVCSDGLSDEEDSLELPSYVLEDDSFQSEADDQHTLTALNRQSAISVYREDNTASLPDDERVQEVSLSLLSPVQLSARLRPFSLCSPPVREDSIDSGYADSWTGPLPLTRSPPHSARSSAASFRLSRASLSFPVALSRRTSYDVRAIRPSPHNVFEPAEDDVEENDAASPTLSIFDAYDVSPVGDDLELEETSMMELEQSSPTMRFPSKLSVPTSSVVDHDSALDAAADLTFESSRHDASFKTALSTAPSSEDLTEDVSTSRRDSLFSVSSRPSSRNTSLLSAVCGDSVQPAFQDDETRSLAQLACDDPARSLGETESVFDVDEEFEDAADVDSDVQAALGFSMNNPLDFFPHPDFNQGEVDGHSSMASIDLLVQSPAPYNGTMDASRRLSDESNKSDGEDHDLRHSIDTSLQESTTHVRAASEGCATGHPMQRPPSPLESPIEDPAWTHVQQDCDVSDPSDVSSPRPTQTNDSQETDVHPVLCSPAHQRDRAASDITIKGASTTPPPAPTIFDPCFVAPSPDIRRARAASDLTVTGRRLSSPTPQELQSELPIHPPSPTPTLPADDIFVSQELCASDTLQSLYDRYLDAESLEASRVLEAPGVESTEVVKEVESTSPISGPNGSPIMLLHTQNPESSHTPSFPPLPDSPVKEPSDDAADASCAPSSHVFVPPLRPLALGQGRSSSEAVDYIRSPSNHPDDNRIQDASSHIDIRPSPTPSSSSRILTKEIGSTKIPFGFKRRNPQFAARNSVLGVSQPLRSAPPSQGTPHDGLRIRTDVAGSDVGRLSFSASNTPSADQLLSPDSVSEAQGTRLKPLRLSTVLNQKSSLSSPALSMSSRISIISDHIYSSSTPQSPSVSSSLSLSHNPSLSSSRSSIIPEHNSNTLTPANDLPPLRLPSDHARSTQNFHLVKRDSQPLSAPITQAKSWRLSHYRAGSRNYSFADSYQRTSKRLSTLSLAFDEEDEDLDENDQTICRPISAHPDSDFVVRPGSVICTPAHAIATPKPTLLFAIASDDVEQVRRVLESGDAGPNDQVGPQSALAFALTNDNLAHKNEIVKALLAYGADPSALRNPHLNPSPHAMESNELSSPNSPPLATTLEGMDPATRYYVSRADAAHTRQTSQLIHRSFFRPLTRVRYDLVGQDRALEQLFRVLSMHSQRLSVTPIVVLLCGPSGHGKSLLARK</sequence>
<proteinExistence type="predicted"/>
<evidence type="ECO:0000313" key="2">
    <source>
        <dbReference type="Proteomes" id="UP000790709"/>
    </source>
</evidence>
<accession>A0ACB8BVX7</accession>
<reference evidence="1" key="1">
    <citation type="journal article" date="2021" name="New Phytol.">
        <title>Evolutionary innovations through gain and loss of genes in the ectomycorrhizal Boletales.</title>
        <authorList>
            <person name="Wu G."/>
            <person name="Miyauchi S."/>
            <person name="Morin E."/>
            <person name="Kuo A."/>
            <person name="Drula E."/>
            <person name="Varga T."/>
            <person name="Kohler A."/>
            <person name="Feng B."/>
            <person name="Cao Y."/>
            <person name="Lipzen A."/>
            <person name="Daum C."/>
            <person name="Hundley H."/>
            <person name="Pangilinan J."/>
            <person name="Johnson J."/>
            <person name="Barry K."/>
            <person name="LaButti K."/>
            <person name="Ng V."/>
            <person name="Ahrendt S."/>
            <person name="Min B."/>
            <person name="Choi I.G."/>
            <person name="Park H."/>
            <person name="Plett J.M."/>
            <person name="Magnuson J."/>
            <person name="Spatafora J.W."/>
            <person name="Nagy L.G."/>
            <person name="Henrissat B."/>
            <person name="Grigoriev I.V."/>
            <person name="Yang Z.L."/>
            <person name="Xu J."/>
            <person name="Martin F.M."/>
        </authorList>
    </citation>
    <scope>NUCLEOTIDE SEQUENCE</scope>
    <source>
        <strain evidence="1">KUC20120723A-06</strain>
    </source>
</reference>
<comment type="caution">
    <text evidence="1">The sequence shown here is derived from an EMBL/GenBank/DDBJ whole genome shotgun (WGS) entry which is preliminary data.</text>
</comment>